<sequence length="113" mass="12875">MSFLEKATVEGCPQLYKINPKARAYTFKDYGFQATPSGNLQLVRPLDITPQAKQSPKLKITVAKDLKTLKMSLTTPNGLKSINIFKSDDQKDKQEQFYYIMDDLMSFDCIEKA</sequence>
<dbReference type="KEGG" id="vte:BHY08_04395"/>
<dbReference type="Proteomes" id="UP000191200">
    <property type="component" value="Chromosome"/>
</dbReference>
<accession>A0A1J0A5E6</accession>
<dbReference type="InterPro" id="IPR035942">
    <property type="entry name" value="Lp2179-like_sf"/>
</dbReference>
<reference evidence="1 2" key="1">
    <citation type="submission" date="2016-09" db="EMBL/GenBank/DDBJ databases">
        <title>Vagococcus teuberi sp. nov., isolated from the Malian artisanal sour milk fene.</title>
        <authorList>
            <person name="Wullschleger S."/>
            <person name="Seifert C."/>
            <person name="Baumgartner S."/>
            <person name="Lacroix C."/>
            <person name="Bonfoh B."/>
            <person name="Stevens M.J."/>
            <person name="Meile L."/>
        </authorList>
    </citation>
    <scope>NUCLEOTIDE SEQUENCE [LARGE SCALE GENOMIC DNA]</scope>
    <source>
        <strain evidence="1 2">DSM 21459</strain>
    </source>
</reference>
<gene>
    <name evidence="1" type="ORF">BHY08_04395</name>
</gene>
<dbReference type="RefSeq" id="WP_071456722.1">
    <property type="nucleotide sequence ID" value="NZ_CABJEN010000001.1"/>
</dbReference>
<dbReference type="EMBL" id="CP017267">
    <property type="protein sequence ID" value="APB31137.1"/>
    <property type="molecule type" value="Genomic_DNA"/>
</dbReference>
<dbReference type="Gene3D" id="3.30.1820.10">
    <property type="entry name" value="Lp2179-like"/>
    <property type="match status" value="1"/>
</dbReference>
<evidence type="ECO:0000313" key="1">
    <source>
        <dbReference type="EMBL" id="APB31137.1"/>
    </source>
</evidence>
<dbReference type="InterPro" id="IPR014965">
    <property type="entry name" value="Amino_acid_metab_prot_put"/>
</dbReference>
<organism evidence="1 2">
    <name type="scientific">Vagococcus teuberi</name>
    <dbReference type="NCBI Taxonomy" id="519472"/>
    <lineage>
        <taxon>Bacteria</taxon>
        <taxon>Bacillati</taxon>
        <taxon>Bacillota</taxon>
        <taxon>Bacilli</taxon>
        <taxon>Lactobacillales</taxon>
        <taxon>Enterococcaceae</taxon>
        <taxon>Vagococcus</taxon>
    </lineage>
</organism>
<evidence type="ECO:0000313" key="2">
    <source>
        <dbReference type="Proteomes" id="UP000191200"/>
    </source>
</evidence>
<dbReference type="AlphaFoldDB" id="A0A1J0A5E6"/>
<name>A0A1J0A5E6_9ENTE</name>
<dbReference type="SUPFAM" id="SSF160800">
    <property type="entry name" value="Lp2179-like"/>
    <property type="match status" value="1"/>
</dbReference>
<keyword evidence="2" id="KW-1185">Reference proteome</keyword>
<dbReference type="OrthoDB" id="2166222at2"/>
<dbReference type="Pfam" id="PF08866">
    <property type="entry name" value="DUF1831"/>
    <property type="match status" value="1"/>
</dbReference>
<dbReference type="STRING" id="519472.BHY08_04395"/>
<protein>
    <submittedName>
        <fullName evidence="1">Cysteine desulfurase</fullName>
    </submittedName>
</protein>
<proteinExistence type="predicted"/>